<reference evidence="3 4" key="1">
    <citation type="journal article" date="2015" name="Stand. Genomic Sci.">
        <title>Genomic Encyclopedia of Bacterial and Archaeal Type Strains, Phase III: the genomes of soil and plant-associated and newly described type strains.</title>
        <authorList>
            <person name="Whitman W.B."/>
            <person name="Woyke T."/>
            <person name="Klenk H.P."/>
            <person name="Zhou Y."/>
            <person name="Lilburn T.G."/>
            <person name="Beck B.J."/>
            <person name="De Vos P."/>
            <person name="Vandamme P."/>
            <person name="Eisen J.A."/>
            <person name="Garrity G."/>
            <person name="Hugenholtz P."/>
            <person name="Kyrpides N.C."/>
        </authorList>
    </citation>
    <scope>NUCLEOTIDE SEQUENCE [LARGE SCALE GENOMIC DNA]</scope>
    <source>
        <strain evidence="3 4">DSM 64</strain>
    </source>
</reference>
<dbReference type="SMART" id="SM01080">
    <property type="entry name" value="CHASE2"/>
    <property type="match status" value="1"/>
</dbReference>
<proteinExistence type="predicted"/>
<keyword evidence="1" id="KW-1133">Transmembrane helix</keyword>
<dbReference type="AlphaFoldDB" id="A0A561XAK1"/>
<dbReference type="PROSITE" id="PS50125">
    <property type="entry name" value="GUANYLATE_CYCLASE_2"/>
    <property type="match status" value="1"/>
</dbReference>
<evidence type="ECO:0000313" key="3">
    <source>
        <dbReference type="EMBL" id="TWG33134.1"/>
    </source>
</evidence>
<dbReference type="Proteomes" id="UP000321485">
    <property type="component" value="Unassembled WGS sequence"/>
</dbReference>
<dbReference type="Pfam" id="PF05226">
    <property type="entry name" value="CHASE2"/>
    <property type="match status" value="1"/>
</dbReference>
<accession>A0A561XAK1</accession>
<dbReference type="RefSeq" id="WP_158641499.1">
    <property type="nucleotide sequence ID" value="NZ_VJWE01000018.1"/>
</dbReference>
<feature type="domain" description="Guanylate cyclase" evidence="2">
    <location>
        <begin position="402"/>
        <end position="534"/>
    </location>
</feature>
<dbReference type="GO" id="GO:0004016">
    <property type="term" value="F:adenylate cyclase activity"/>
    <property type="evidence" value="ECO:0007669"/>
    <property type="project" value="UniProtKB-ARBA"/>
</dbReference>
<evidence type="ECO:0000259" key="2">
    <source>
        <dbReference type="PROSITE" id="PS50125"/>
    </source>
</evidence>
<dbReference type="InterPro" id="IPR050697">
    <property type="entry name" value="Adenylyl/Guanylyl_Cyclase_3/4"/>
</dbReference>
<dbReference type="PANTHER" id="PTHR43081">
    <property type="entry name" value="ADENYLATE CYCLASE, TERMINAL-DIFFERENTIATION SPECIFIC-RELATED"/>
    <property type="match status" value="1"/>
</dbReference>
<dbReference type="InterPro" id="IPR007890">
    <property type="entry name" value="CHASE2"/>
</dbReference>
<protein>
    <submittedName>
        <fullName evidence="3">Adenylate cyclase</fullName>
    </submittedName>
</protein>
<dbReference type="SMART" id="SM00044">
    <property type="entry name" value="CYCc"/>
    <property type="match status" value="1"/>
</dbReference>
<dbReference type="InterPro" id="IPR029787">
    <property type="entry name" value="Nucleotide_cyclase"/>
</dbReference>
<dbReference type="InterPro" id="IPR001054">
    <property type="entry name" value="A/G_cyclase"/>
</dbReference>
<feature type="transmembrane region" description="Helical" evidence="1">
    <location>
        <begin position="18"/>
        <end position="38"/>
    </location>
</feature>
<keyword evidence="1" id="KW-0812">Transmembrane</keyword>
<evidence type="ECO:0000256" key="1">
    <source>
        <dbReference type="SAM" id="Phobius"/>
    </source>
</evidence>
<dbReference type="Gene3D" id="3.30.70.1230">
    <property type="entry name" value="Nucleotide cyclase"/>
    <property type="match status" value="1"/>
</dbReference>
<organism evidence="3 4">
    <name type="scientific">Acidovorax delafieldii</name>
    <name type="common">Pseudomonas delafieldii</name>
    <dbReference type="NCBI Taxonomy" id="47920"/>
    <lineage>
        <taxon>Bacteria</taxon>
        <taxon>Pseudomonadati</taxon>
        <taxon>Pseudomonadota</taxon>
        <taxon>Betaproteobacteria</taxon>
        <taxon>Burkholderiales</taxon>
        <taxon>Comamonadaceae</taxon>
        <taxon>Acidovorax</taxon>
    </lineage>
</organism>
<evidence type="ECO:0000313" key="4">
    <source>
        <dbReference type="Proteomes" id="UP000321485"/>
    </source>
</evidence>
<dbReference type="GeneID" id="51113242"/>
<dbReference type="GO" id="GO:0035556">
    <property type="term" value="P:intracellular signal transduction"/>
    <property type="evidence" value="ECO:0007669"/>
    <property type="project" value="InterPro"/>
</dbReference>
<gene>
    <name evidence="3" type="ORF">ATF69_4201</name>
</gene>
<dbReference type="GO" id="GO:0009190">
    <property type="term" value="P:cyclic nucleotide biosynthetic process"/>
    <property type="evidence" value="ECO:0007669"/>
    <property type="project" value="InterPro"/>
</dbReference>
<dbReference type="SUPFAM" id="SSF55073">
    <property type="entry name" value="Nucleotide cyclase"/>
    <property type="match status" value="1"/>
</dbReference>
<feature type="transmembrane region" description="Helical" evidence="1">
    <location>
        <begin position="313"/>
        <end position="333"/>
    </location>
</feature>
<dbReference type="EMBL" id="VJWE01000018">
    <property type="protein sequence ID" value="TWG33134.1"/>
    <property type="molecule type" value="Genomic_DNA"/>
</dbReference>
<keyword evidence="1" id="KW-0472">Membrane</keyword>
<dbReference type="PANTHER" id="PTHR43081:SF1">
    <property type="entry name" value="ADENYLATE CYCLASE, TERMINAL-DIFFERENTIATION SPECIFIC"/>
    <property type="match status" value="1"/>
</dbReference>
<dbReference type="Pfam" id="PF00211">
    <property type="entry name" value="Guanylate_cyc"/>
    <property type="match status" value="1"/>
</dbReference>
<sequence length="669" mass="70461">MASASTRAPVTQDAWRPWALRVLLALGLLALLPALPVWTPLQRLEHDLLASWTAAPPPDVGVLVVGLDEPSLAALNLTPPLPRRLHAQLVQALSAAGASALGIDMLFAAPQSPADDAALAAALQGRMPVVLAAADVAVNTSQVAQYRQTVPSVFPMARQGSVAVQPDDDGVLRLAPARSDALWQELARSGRRSFQPPPPGALLRYYAPEVPLPYAHYTQALEAGQALPAAAVQGRLVLLGQNTPVDGVDQFPTPLRALGAGTQSGVLVHATALMNGLAGDWVVPAHPAGPWLQAILAVGCVAALTRRWRGGRAVLFSAALAVLALLGGLWAYLAGVWWTALPTLAGVALHLNVGAAESYWREHRRREQLRADFARYVPAAVVDALVADGAQPQLHGERRVLTLLFSDLAGFTAASEHLPPEAVAQALNAYFSRMTHTVHQHGGTLDKFIGDAVMAFWNAPLPDARHADRALACALAMQADMVDLRVQWQGTPFAQVQLRIGLHTGEAAVGHLGSHERFTYTAVGDAVNTAARLEGANKAFGTGILLSGATHDALQAVPAGAAPKVPLMWLDTVVLAGRSTGVDVYTPCDDPALASISHTLRDHLHAARWAQALQCCADACAHAPAHAPQWHGQALRWHARVHAQADTALADGPVAGATAVFTAQALDKT</sequence>
<dbReference type="CDD" id="cd07302">
    <property type="entry name" value="CHD"/>
    <property type="match status" value="1"/>
</dbReference>
<comment type="caution">
    <text evidence="3">The sequence shown here is derived from an EMBL/GenBank/DDBJ whole genome shotgun (WGS) entry which is preliminary data.</text>
</comment>
<name>A0A561XAK1_ACIDE</name>